<evidence type="ECO:0000313" key="3">
    <source>
        <dbReference type="EMBL" id="POM72535.1"/>
    </source>
</evidence>
<dbReference type="Proteomes" id="UP000237271">
    <property type="component" value="Unassembled WGS sequence"/>
</dbReference>
<feature type="transmembrane region" description="Helical" evidence="2">
    <location>
        <begin position="58"/>
        <end position="77"/>
    </location>
</feature>
<dbReference type="AlphaFoldDB" id="A0A2P4Y3Z6"/>
<evidence type="ECO:0000256" key="2">
    <source>
        <dbReference type="SAM" id="Phobius"/>
    </source>
</evidence>
<evidence type="ECO:0000256" key="1">
    <source>
        <dbReference type="SAM" id="MobiDB-lite"/>
    </source>
</evidence>
<organism evidence="3 4">
    <name type="scientific">Phytophthora palmivora</name>
    <dbReference type="NCBI Taxonomy" id="4796"/>
    <lineage>
        <taxon>Eukaryota</taxon>
        <taxon>Sar</taxon>
        <taxon>Stramenopiles</taxon>
        <taxon>Oomycota</taxon>
        <taxon>Peronosporomycetes</taxon>
        <taxon>Peronosporales</taxon>
        <taxon>Peronosporaceae</taxon>
        <taxon>Phytophthora</taxon>
    </lineage>
</organism>
<proteinExistence type="predicted"/>
<feature type="region of interest" description="Disordered" evidence="1">
    <location>
        <begin position="1"/>
        <end position="21"/>
    </location>
</feature>
<reference evidence="3 4" key="1">
    <citation type="journal article" date="2017" name="Genome Biol. Evol.">
        <title>Phytophthora megakarya and P. palmivora, closely related causal agents of cacao black pod rot, underwent increases in genome sizes and gene numbers by different mechanisms.</title>
        <authorList>
            <person name="Ali S.S."/>
            <person name="Shao J."/>
            <person name="Lary D.J."/>
            <person name="Kronmiller B."/>
            <person name="Shen D."/>
            <person name="Strem M.D."/>
            <person name="Amoako-Attah I."/>
            <person name="Akrofi A.Y."/>
            <person name="Begoude B.A."/>
            <person name="Ten Hoopen G.M."/>
            <person name="Coulibaly K."/>
            <person name="Kebe B.I."/>
            <person name="Melnick R.L."/>
            <person name="Guiltinan M.J."/>
            <person name="Tyler B.M."/>
            <person name="Meinhardt L.W."/>
            <person name="Bailey B.A."/>
        </authorList>
    </citation>
    <scope>NUCLEOTIDE SEQUENCE [LARGE SCALE GENOMIC DNA]</scope>
    <source>
        <strain evidence="4">sbr112.9</strain>
    </source>
</reference>
<keyword evidence="2" id="KW-0812">Transmembrane</keyword>
<protein>
    <submittedName>
        <fullName evidence="3">Uncharacterized protein</fullName>
    </submittedName>
</protein>
<keyword evidence="2" id="KW-0472">Membrane</keyword>
<sequence>MHHKQKQHEDKKIDISTQVKRTKKTIENLSKQNDLRSKDAEVKQREQDYMTLQQMKQWYAILFRICCGSPLILYFMFAPRYDHVWNIQKSLSGLEIAKVADDYIEVRVLKSHSVRLFCDPETTRLQRVQVSGYTCCGCWHFTYIQFLQFLTPDVIAADLVEVAVGDNNVHYLLCEYRERVREQLAP</sequence>
<keyword evidence="4" id="KW-1185">Reference proteome</keyword>
<comment type="caution">
    <text evidence="3">The sequence shown here is derived from an EMBL/GenBank/DDBJ whole genome shotgun (WGS) entry which is preliminary data.</text>
</comment>
<dbReference type="OrthoDB" id="76587at2759"/>
<dbReference type="EMBL" id="NCKW01005687">
    <property type="protein sequence ID" value="POM72535.1"/>
    <property type="molecule type" value="Genomic_DNA"/>
</dbReference>
<evidence type="ECO:0000313" key="4">
    <source>
        <dbReference type="Proteomes" id="UP000237271"/>
    </source>
</evidence>
<gene>
    <name evidence="3" type="ORF">PHPALM_10733</name>
</gene>
<name>A0A2P4Y3Z6_9STRA</name>
<accession>A0A2P4Y3Z6</accession>
<keyword evidence="2" id="KW-1133">Transmembrane helix</keyword>